<dbReference type="Gene3D" id="4.10.280.10">
    <property type="entry name" value="Helix-loop-helix DNA-binding domain"/>
    <property type="match status" value="1"/>
</dbReference>
<dbReference type="GO" id="GO:0043937">
    <property type="term" value="P:regulation of sporulation"/>
    <property type="evidence" value="ECO:0007669"/>
    <property type="project" value="InterPro"/>
</dbReference>
<dbReference type="Proteomes" id="UP000018896">
    <property type="component" value="Unassembled WGS sequence"/>
</dbReference>
<comment type="caution">
    <text evidence="1">The sequence shown here is derived from an EMBL/GenBank/DDBJ whole genome shotgun (WGS) entry which is preliminary data.</text>
</comment>
<reference evidence="1 2" key="1">
    <citation type="journal article" date="2014" name="Genome Announc.">
        <title>Draft Genome Sequences of Three Alkaliphilic Bacillus Strains, Bacillus wakoensis JCM 9140T, Bacillus akibai JCM 9157T, and Bacillus hemicellulosilyticus JCM 9152T.</title>
        <authorList>
            <person name="Yuki M."/>
            <person name="Oshima K."/>
            <person name="Suda W."/>
            <person name="Oshida Y."/>
            <person name="Kitamura K."/>
            <person name="Iida T."/>
            <person name="Hattori M."/>
            <person name="Ohkuma M."/>
        </authorList>
    </citation>
    <scope>NUCLEOTIDE SEQUENCE [LARGE SCALE GENOMIC DNA]</scope>
    <source>
        <strain evidence="1 2">JCM 9157</strain>
    </source>
</reference>
<organism evidence="1 2">
    <name type="scientific">Halalkalibacter akibai (strain ATCC 43226 / DSM 21942 / CIP 109018 / JCM 9157 / 1139)</name>
    <name type="common">Bacillus akibai</name>
    <dbReference type="NCBI Taxonomy" id="1236973"/>
    <lineage>
        <taxon>Bacteria</taxon>
        <taxon>Bacillati</taxon>
        <taxon>Bacillota</taxon>
        <taxon>Bacilli</taxon>
        <taxon>Bacillales</taxon>
        <taxon>Bacillaceae</taxon>
        <taxon>Halalkalibacter</taxon>
    </lineage>
</organism>
<evidence type="ECO:0000313" key="1">
    <source>
        <dbReference type="EMBL" id="GAE37125.1"/>
    </source>
</evidence>
<dbReference type="SUPFAM" id="SSF140500">
    <property type="entry name" value="BAS1536-like"/>
    <property type="match status" value="1"/>
</dbReference>
<dbReference type="InterPro" id="IPR037208">
    <property type="entry name" value="Spo0E-like_sf"/>
</dbReference>
<accession>W4QYB4</accession>
<keyword evidence="2" id="KW-1185">Reference proteome</keyword>
<dbReference type="RefSeq" id="WP_035667520.1">
    <property type="nucleotide sequence ID" value="NZ_BAUV01000055.1"/>
</dbReference>
<name>W4QYB4_HALA3</name>
<dbReference type="EMBL" id="BAUV01000055">
    <property type="protein sequence ID" value="GAE37125.1"/>
    <property type="molecule type" value="Genomic_DNA"/>
</dbReference>
<evidence type="ECO:0008006" key="3">
    <source>
        <dbReference type="Google" id="ProtNLM"/>
    </source>
</evidence>
<evidence type="ECO:0000313" key="2">
    <source>
        <dbReference type="Proteomes" id="UP000018896"/>
    </source>
</evidence>
<dbReference type="OrthoDB" id="2972613at2"/>
<dbReference type="GO" id="GO:0046983">
    <property type="term" value="F:protein dimerization activity"/>
    <property type="evidence" value="ECO:0007669"/>
    <property type="project" value="InterPro"/>
</dbReference>
<dbReference type="InterPro" id="IPR036638">
    <property type="entry name" value="HLH_DNA-bd_sf"/>
</dbReference>
<gene>
    <name evidence="1" type="ORF">JCM9157_4373</name>
</gene>
<protein>
    <recommendedName>
        <fullName evidence="3">Aspartyl-phosphate phosphatase Spo0E family protein</fullName>
    </recommendedName>
</protein>
<dbReference type="AlphaFoldDB" id="W4QYB4"/>
<sequence length="59" mass="7144">MEREKYLLQEIEKLRDILNNEAKTKSLISKEMISYSHKLDILLNEFEQIHNQKQLKKTV</sequence>
<dbReference type="Pfam" id="PF09388">
    <property type="entry name" value="SpoOE-like"/>
    <property type="match status" value="1"/>
</dbReference>
<proteinExistence type="predicted"/>
<dbReference type="InterPro" id="IPR018540">
    <property type="entry name" value="Spo0E-like"/>
</dbReference>
<dbReference type="STRING" id="1236973.JCM9157_4373"/>